<evidence type="ECO:0000256" key="3">
    <source>
        <dbReference type="ARBA" id="ARBA00004406"/>
    </source>
</evidence>
<evidence type="ECO:0000256" key="7">
    <source>
        <dbReference type="ARBA" id="ARBA00022723"/>
    </source>
</evidence>
<evidence type="ECO:0000256" key="5">
    <source>
        <dbReference type="ARBA" id="ARBA00012109"/>
    </source>
</evidence>
<dbReference type="GO" id="GO:0005789">
    <property type="term" value="C:endoplasmic reticulum membrane"/>
    <property type="evidence" value="ECO:0007669"/>
    <property type="project" value="UniProtKB-SubCell"/>
</dbReference>
<dbReference type="GO" id="GO:0020037">
    <property type="term" value="F:heme binding"/>
    <property type="evidence" value="ECO:0007669"/>
    <property type="project" value="InterPro"/>
</dbReference>
<keyword evidence="6 15" id="KW-0349">Heme</keyword>
<keyword evidence="12" id="KW-0503">Monooxygenase</keyword>
<keyword evidence="7 15" id="KW-0479">Metal-binding</keyword>
<reference evidence="17" key="1">
    <citation type="submission" date="2021-12" db="EMBL/GenBank/DDBJ databases">
        <authorList>
            <person name="King R."/>
        </authorList>
    </citation>
    <scope>NUCLEOTIDE SEQUENCE</scope>
</reference>
<dbReference type="InterPro" id="IPR050476">
    <property type="entry name" value="Insect_CytP450_Detox"/>
</dbReference>
<dbReference type="PANTHER" id="PTHR24292:SF45">
    <property type="entry name" value="CYTOCHROME P450 6G1-RELATED"/>
    <property type="match status" value="1"/>
</dbReference>
<dbReference type="Gene3D" id="1.10.630.10">
    <property type="entry name" value="Cytochrome P450"/>
    <property type="match status" value="1"/>
</dbReference>
<organism evidence="17 18">
    <name type="scientific">Chrysodeixis includens</name>
    <name type="common">Soybean looper</name>
    <name type="synonym">Pseudoplusia includens</name>
    <dbReference type="NCBI Taxonomy" id="689277"/>
    <lineage>
        <taxon>Eukaryota</taxon>
        <taxon>Metazoa</taxon>
        <taxon>Ecdysozoa</taxon>
        <taxon>Arthropoda</taxon>
        <taxon>Hexapoda</taxon>
        <taxon>Insecta</taxon>
        <taxon>Pterygota</taxon>
        <taxon>Neoptera</taxon>
        <taxon>Endopterygota</taxon>
        <taxon>Lepidoptera</taxon>
        <taxon>Glossata</taxon>
        <taxon>Ditrysia</taxon>
        <taxon>Noctuoidea</taxon>
        <taxon>Noctuidae</taxon>
        <taxon>Plusiinae</taxon>
        <taxon>Chrysodeixis</taxon>
    </lineage>
</organism>
<evidence type="ECO:0000256" key="13">
    <source>
        <dbReference type="ARBA" id="ARBA00023136"/>
    </source>
</evidence>
<evidence type="ECO:0000313" key="17">
    <source>
        <dbReference type="EMBL" id="CAH0595500.1"/>
    </source>
</evidence>
<feature type="binding site" description="axial binding residue" evidence="15">
    <location>
        <position position="459"/>
    </location>
    <ligand>
        <name>heme</name>
        <dbReference type="ChEBI" id="CHEBI:30413"/>
    </ligand>
    <ligandPart>
        <name>Fe</name>
        <dbReference type="ChEBI" id="CHEBI:18248"/>
    </ligandPart>
</feature>
<evidence type="ECO:0000256" key="9">
    <source>
        <dbReference type="ARBA" id="ARBA00022848"/>
    </source>
</evidence>
<evidence type="ECO:0000256" key="2">
    <source>
        <dbReference type="ARBA" id="ARBA00004174"/>
    </source>
</evidence>
<feature type="transmembrane region" description="Helical" evidence="16">
    <location>
        <begin position="6"/>
        <end position="22"/>
    </location>
</feature>
<dbReference type="Proteomes" id="UP001154114">
    <property type="component" value="Chromosome 21"/>
</dbReference>
<evidence type="ECO:0000256" key="8">
    <source>
        <dbReference type="ARBA" id="ARBA00022824"/>
    </source>
</evidence>
<dbReference type="PANTHER" id="PTHR24292">
    <property type="entry name" value="CYTOCHROME P450"/>
    <property type="match status" value="1"/>
</dbReference>
<dbReference type="PRINTS" id="PR00463">
    <property type="entry name" value="EP450I"/>
</dbReference>
<evidence type="ECO:0000256" key="11">
    <source>
        <dbReference type="ARBA" id="ARBA00023004"/>
    </source>
</evidence>
<dbReference type="InterPro" id="IPR036396">
    <property type="entry name" value="Cyt_P450_sf"/>
</dbReference>
<evidence type="ECO:0000256" key="15">
    <source>
        <dbReference type="PIRSR" id="PIRSR602401-1"/>
    </source>
</evidence>
<dbReference type="SUPFAM" id="SSF48264">
    <property type="entry name" value="Cytochrome P450"/>
    <property type="match status" value="1"/>
</dbReference>
<evidence type="ECO:0000313" key="18">
    <source>
        <dbReference type="Proteomes" id="UP001154114"/>
    </source>
</evidence>
<keyword evidence="16" id="KW-1133">Transmembrane helix</keyword>
<keyword evidence="13 16" id="KW-0472">Membrane</keyword>
<dbReference type="EMBL" id="LR824024">
    <property type="protein sequence ID" value="CAH0595500.1"/>
    <property type="molecule type" value="Genomic_DNA"/>
</dbReference>
<dbReference type="GO" id="GO:0005506">
    <property type="term" value="F:iron ion binding"/>
    <property type="evidence" value="ECO:0007669"/>
    <property type="project" value="InterPro"/>
</dbReference>
<comment type="subcellular location">
    <subcellularLocation>
        <location evidence="3">Endoplasmic reticulum membrane</location>
        <topology evidence="3">Peripheral membrane protein</topology>
    </subcellularLocation>
    <subcellularLocation>
        <location evidence="2">Microsome membrane</location>
        <topology evidence="2">Peripheral membrane protein</topology>
    </subcellularLocation>
</comment>
<evidence type="ECO:0000256" key="6">
    <source>
        <dbReference type="ARBA" id="ARBA00022617"/>
    </source>
</evidence>
<evidence type="ECO:0000256" key="16">
    <source>
        <dbReference type="SAM" id="Phobius"/>
    </source>
</evidence>
<comment type="similarity">
    <text evidence="4">Belongs to the cytochrome P450 family.</text>
</comment>
<dbReference type="AlphaFoldDB" id="A0A9P0BSY0"/>
<keyword evidence="18" id="KW-1185">Reference proteome</keyword>
<dbReference type="Pfam" id="PF00067">
    <property type="entry name" value="p450"/>
    <property type="match status" value="1"/>
</dbReference>
<evidence type="ECO:0000256" key="1">
    <source>
        <dbReference type="ARBA" id="ARBA00001971"/>
    </source>
</evidence>
<dbReference type="FunFam" id="1.10.630.10:FF:000042">
    <property type="entry name" value="Cytochrome P450"/>
    <property type="match status" value="1"/>
</dbReference>
<name>A0A9P0BSY0_CHRIL</name>
<sequence length="526" mass="61197">MAALLIFVSLLTVVITLIYFISKKKFSYWEKKNVPFVKPLPILGNYAKYMLQKQYPGQLLQELCRRFPDQPYFGAFYGTEPVLVVQSPELVKDVCTKDFYYFNGRETSDYAKKEVITQNLFFASNDRWKVMRQNLTALFSSAKMKKMFYLIEKCNHGLEDMLEYGTAANNNVVEGRDIGARYTMDCICSCAFGVESNAMAKETNNIFRVMAVQIFEASNMRGFKMIMRAVWPAIFYAMNMKLFPSSIDEFFSKLLKGVFESRNHKPSPRNDFVDLVLTFKNDAYLVGDSISNSKTGKNDKVQLKVDDDLLVAQCIMFFAAGFETSATTISFTLYELAKNQEAQNRVIEEIDAYCKRMNNKLVYECINELPYLDAAVYETLRMYPIFGVLTREVMDDYEFSTGLRVDKGVRVHIPIYHMHYNPDYFPDPEEYKPERFLPENKRDVKPYTFFPYGEGPRICIGSRFAKMQVMSGIITILKEYRVELDEKMPQSLKLDPRTLLIAPRSQGINIKFTKREGWEQRRWVRT</sequence>
<keyword evidence="11 15" id="KW-0408">Iron</keyword>
<protein>
    <recommendedName>
        <fullName evidence="5">unspecific monooxygenase</fullName>
        <ecNumber evidence="5">1.14.14.1</ecNumber>
    </recommendedName>
</protein>
<dbReference type="PRINTS" id="PR00385">
    <property type="entry name" value="P450"/>
</dbReference>
<keyword evidence="8" id="KW-0256">Endoplasmic reticulum</keyword>
<evidence type="ECO:0000256" key="4">
    <source>
        <dbReference type="ARBA" id="ARBA00010617"/>
    </source>
</evidence>
<dbReference type="OrthoDB" id="2789670at2759"/>
<dbReference type="InterPro" id="IPR001128">
    <property type="entry name" value="Cyt_P450"/>
</dbReference>
<accession>A0A9P0BSY0</accession>
<keyword evidence="9" id="KW-0492">Microsome</keyword>
<dbReference type="EC" id="1.14.14.1" evidence="5"/>
<proteinExistence type="inferred from homology"/>
<dbReference type="InterPro" id="IPR002401">
    <property type="entry name" value="Cyt_P450_E_grp-I"/>
</dbReference>
<keyword evidence="16" id="KW-0812">Transmembrane</keyword>
<comment type="catalytic activity">
    <reaction evidence="14">
        <text>an organic molecule + reduced [NADPH--hemoprotein reductase] + O2 = an alcohol + oxidized [NADPH--hemoprotein reductase] + H2O + H(+)</text>
        <dbReference type="Rhea" id="RHEA:17149"/>
        <dbReference type="Rhea" id="RHEA-COMP:11964"/>
        <dbReference type="Rhea" id="RHEA-COMP:11965"/>
        <dbReference type="ChEBI" id="CHEBI:15377"/>
        <dbReference type="ChEBI" id="CHEBI:15378"/>
        <dbReference type="ChEBI" id="CHEBI:15379"/>
        <dbReference type="ChEBI" id="CHEBI:30879"/>
        <dbReference type="ChEBI" id="CHEBI:57618"/>
        <dbReference type="ChEBI" id="CHEBI:58210"/>
        <dbReference type="ChEBI" id="CHEBI:142491"/>
        <dbReference type="EC" id="1.14.14.1"/>
    </reaction>
</comment>
<evidence type="ECO:0000256" key="10">
    <source>
        <dbReference type="ARBA" id="ARBA00023002"/>
    </source>
</evidence>
<evidence type="ECO:0000256" key="14">
    <source>
        <dbReference type="ARBA" id="ARBA00047827"/>
    </source>
</evidence>
<gene>
    <name evidence="17" type="ORF">CINC_LOCUS6871</name>
</gene>
<dbReference type="CDD" id="cd11056">
    <property type="entry name" value="CYP6-like"/>
    <property type="match status" value="1"/>
</dbReference>
<dbReference type="GO" id="GO:0016712">
    <property type="term" value="F:oxidoreductase activity, acting on paired donors, with incorporation or reduction of molecular oxygen, reduced flavin or flavoprotein as one donor, and incorporation of one atom of oxygen"/>
    <property type="evidence" value="ECO:0007669"/>
    <property type="project" value="UniProtKB-EC"/>
</dbReference>
<comment type="cofactor">
    <cofactor evidence="1 15">
        <name>heme</name>
        <dbReference type="ChEBI" id="CHEBI:30413"/>
    </cofactor>
</comment>
<keyword evidence="10" id="KW-0560">Oxidoreductase</keyword>
<evidence type="ECO:0000256" key="12">
    <source>
        <dbReference type="ARBA" id="ARBA00023033"/>
    </source>
</evidence>